<proteinExistence type="predicted"/>
<feature type="domain" description="Major facilitator superfamily (MFS) profile" evidence="7">
    <location>
        <begin position="71"/>
        <end position="565"/>
    </location>
</feature>
<evidence type="ECO:0000256" key="3">
    <source>
        <dbReference type="ARBA" id="ARBA00022989"/>
    </source>
</evidence>
<dbReference type="OMA" id="GRDEGWP"/>
<sequence length="571" mass="60614">MKEEADGACHAADAERTSESSRLLSEHIPASQYQSIPSLGPTSRQNDLASGGCYYESQDSETESTKSPWSTLSLLLLGVFVAQIDQSLVLATYGQVASEFEELDSGSWLMSAYILAQCAVQPLYGKLSDVYGRKMCLLTAYTLFAIGTAGSGSSQSMGQVIASRAVQGAGGAGMVSLVAIIITDIVPKKDIALVRSYVNVLQTMGRSCGAIVGGVVTQAIGWRWAFLIQVPPTVLAIYLVAWKLDLSRRGTDEQATEGMSSWEKLGQVDFIGSLFLGLTILSLCLVLDLGGQRIPWDSSWMMAIIAGGILSAIAYMVSAKVVLHPIYPLELLRHRVVITNYMCAFLGIMGQLSLMTFVPIYFQTTTHASVAAAGALLIPAFAGNTVGGLLTGYLIKKTGRYKPYTVLAPVISLCGMISLLLAWNGNTTMVSSLLVIPGGFAAGVVSTSAFIGLVDGVPKEHVAVAASGSYLFLNLGAIAGVSIGSACFQAELRSTLERTLDNFPNKHSIIQHATADLEYLWMTEGRLQRVLINGYIQAFHAVNYMGIACSALALLCGILTPSHTIGSTAGT</sequence>
<evidence type="ECO:0000256" key="2">
    <source>
        <dbReference type="ARBA" id="ARBA00022692"/>
    </source>
</evidence>
<feature type="compositionally biased region" description="Basic and acidic residues" evidence="5">
    <location>
        <begin position="1"/>
        <end position="19"/>
    </location>
</feature>
<evidence type="ECO:0000313" key="8">
    <source>
        <dbReference type="EMBL" id="EMF09460.1"/>
    </source>
</evidence>
<name>N1QDH5_SPHMS</name>
<dbReference type="Gene3D" id="1.20.1720.10">
    <property type="entry name" value="Multidrug resistance protein D"/>
    <property type="match status" value="1"/>
</dbReference>
<dbReference type="AlphaFoldDB" id="N1QDH5"/>
<evidence type="ECO:0000256" key="1">
    <source>
        <dbReference type="ARBA" id="ARBA00004141"/>
    </source>
</evidence>
<accession>N1QDH5</accession>
<feature type="region of interest" description="Disordered" evidence="5">
    <location>
        <begin position="1"/>
        <end position="65"/>
    </location>
</feature>
<feature type="compositionally biased region" description="Polar residues" evidence="5">
    <location>
        <begin position="31"/>
        <end position="48"/>
    </location>
</feature>
<feature type="transmembrane region" description="Helical" evidence="6">
    <location>
        <begin position="338"/>
        <end position="362"/>
    </location>
</feature>
<feature type="transmembrane region" description="Helical" evidence="6">
    <location>
        <begin position="429"/>
        <end position="454"/>
    </location>
</feature>
<keyword evidence="3 6" id="KW-1133">Transmembrane helix</keyword>
<evidence type="ECO:0000259" key="7">
    <source>
        <dbReference type="PROSITE" id="PS50850"/>
    </source>
</evidence>
<evidence type="ECO:0000313" key="9">
    <source>
        <dbReference type="Proteomes" id="UP000016931"/>
    </source>
</evidence>
<dbReference type="RefSeq" id="XP_016757581.1">
    <property type="nucleotide sequence ID" value="XM_016901591.1"/>
</dbReference>
<comment type="subcellular location">
    <subcellularLocation>
        <location evidence="1">Membrane</location>
        <topology evidence="1">Multi-pass membrane protein</topology>
    </subcellularLocation>
</comment>
<feature type="transmembrane region" description="Helical" evidence="6">
    <location>
        <begin position="461"/>
        <end position="483"/>
    </location>
</feature>
<dbReference type="HOGENOM" id="CLU_000960_22_3_1"/>
<dbReference type="EMBL" id="KB456269">
    <property type="protein sequence ID" value="EMF09460.1"/>
    <property type="molecule type" value="Genomic_DNA"/>
</dbReference>
<feature type="transmembrane region" description="Helical" evidence="6">
    <location>
        <begin position="368"/>
        <end position="394"/>
    </location>
</feature>
<evidence type="ECO:0000256" key="5">
    <source>
        <dbReference type="SAM" id="MobiDB-lite"/>
    </source>
</evidence>
<reference evidence="8 9" key="1">
    <citation type="journal article" date="2012" name="PLoS Pathog.">
        <title>Diverse lifestyles and strategies of plant pathogenesis encoded in the genomes of eighteen Dothideomycetes fungi.</title>
        <authorList>
            <person name="Ohm R.A."/>
            <person name="Feau N."/>
            <person name="Henrissat B."/>
            <person name="Schoch C.L."/>
            <person name="Horwitz B.A."/>
            <person name="Barry K.W."/>
            <person name="Condon B.J."/>
            <person name="Copeland A.C."/>
            <person name="Dhillon B."/>
            <person name="Glaser F."/>
            <person name="Hesse C.N."/>
            <person name="Kosti I."/>
            <person name="LaButti K."/>
            <person name="Lindquist E.A."/>
            <person name="Lucas S."/>
            <person name="Salamov A.A."/>
            <person name="Bradshaw R.E."/>
            <person name="Ciuffetti L."/>
            <person name="Hamelin R.C."/>
            <person name="Kema G.H.J."/>
            <person name="Lawrence C."/>
            <person name="Scott J.A."/>
            <person name="Spatafora J.W."/>
            <person name="Turgeon B.G."/>
            <person name="de Wit P.J.G.M."/>
            <person name="Zhong S."/>
            <person name="Goodwin S.B."/>
            <person name="Grigoriev I.V."/>
        </authorList>
    </citation>
    <scope>NUCLEOTIDE SEQUENCE [LARGE SCALE GENOMIC DNA]</scope>
    <source>
        <strain evidence="8 9">SO2202</strain>
    </source>
</reference>
<feature type="transmembrane region" description="Helical" evidence="6">
    <location>
        <begin position="406"/>
        <end position="423"/>
    </location>
</feature>
<keyword evidence="9" id="KW-1185">Reference proteome</keyword>
<dbReference type="GO" id="GO:0015174">
    <property type="term" value="F:basic amino acid transmembrane transporter activity"/>
    <property type="evidence" value="ECO:0007669"/>
    <property type="project" value="TreeGrafter"/>
</dbReference>
<dbReference type="PANTHER" id="PTHR23501:SF33">
    <property type="entry name" value="MAJOR FACILITATOR SUPERFAMILY (MFS) PROFILE DOMAIN-CONTAINING PROTEIN"/>
    <property type="match status" value="1"/>
</dbReference>
<dbReference type="Proteomes" id="UP000016931">
    <property type="component" value="Unassembled WGS sequence"/>
</dbReference>
<gene>
    <name evidence="8" type="ORF">SEPMUDRAFT_120314</name>
</gene>
<dbReference type="Pfam" id="PF07690">
    <property type="entry name" value="MFS_1"/>
    <property type="match status" value="1"/>
</dbReference>
<evidence type="ECO:0000256" key="6">
    <source>
        <dbReference type="SAM" id="Phobius"/>
    </source>
</evidence>
<dbReference type="Gene3D" id="1.20.1250.20">
    <property type="entry name" value="MFS general substrate transporter like domains"/>
    <property type="match status" value="1"/>
</dbReference>
<feature type="transmembrane region" description="Helical" evidence="6">
    <location>
        <begin position="300"/>
        <end position="317"/>
    </location>
</feature>
<dbReference type="InterPro" id="IPR036259">
    <property type="entry name" value="MFS_trans_sf"/>
</dbReference>
<feature type="transmembrane region" description="Helical" evidence="6">
    <location>
        <begin position="268"/>
        <end position="288"/>
    </location>
</feature>
<dbReference type="GeneID" id="27898728"/>
<keyword evidence="4 6" id="KW-0472">Membrane</keyword>
<dbReference type="eggNOG" id="KOG0254">
    <property type="taxonomic scope" value="Eukaryota"/>
</dbReference>
<evidence type="ECO:0000256" key="4">
    <source>
        <dbReference type="ARBA" id="ARBA00023136"/>
    </source>
</evidence>
<dbReference type="PROSITE" id="PS50850">
    <property type="entry name" value="MFS"/>
    <property type="match status" value="1"/>
</dbReference>
<organism evidence="8 9">
    <name type="scientific">Sphaerulina musiva (strain SO2202)</name>
    <name type="common">Poplar stem canker fungus</name>
    <name type="synonym">Septoria musiva</name>
    <dbReference type="NCBI Taxonomy" id="692275"/>
    <lineage>
        <taxon>Eukaryota</taxon>
        <taxon>Fungi</taxon>
        <taxon>Dikarya</taxon>
        <taxon>Ascomycota</taxon>
        <taxon>Pezizomycotina</taxon>
        <taxon>Dothideomycetes</taxon>
        <taxon>Dothideomycetidae</taxon>
        <taxon>Mycosphaerellales</taxon>
        <taxon>Mycosphaerellaceae</taxon>
        <taxon>Sphaerulina</taxon>
    </lineage>
</organism>
<dbReference type="GO" id="GO:0000329">
    <property type="term" value="C:fungal-type vacuole membrane"/>
    <property type="evidence" value="ECO:0007669"/>
    <property type="project" value="TreeGrafter"/>
</dbReference>
<dbReference type="InterPro" id="IPR011701">
    <property type="entry name" value="MFS"/>
</dbReference>
<protein>
    <submittedName>
        <fullName evidence="8">MFS general substrate transporter</fullName>
    </submittedName>
</protein>
<dbReference type="InterPro" id="IPR020846">
    <property type="entry name" value="MFS_dom"/>
</dbReference>
<feature type="transmembrane region" description="Helical" evidence="6">
    <location>
        <begin position="222"/>
        <end position="241"/>
    </location>
</feature>
<keyword evidence="2 6" id="KW-0812">Transmembrane</keyword>
<dbReference type="PANTHER" id="PTHR23501">
    <property type="entry name" value="MAJOR FACILITATOR SUPERFAMILY"/>
    <property type="match status" value="1"/>
</dbReference>
<dbReference type="SUPFAM" id="SSF103473">
    <property type="entry name" value="MFS general substrate transporter"/>
    <property type="match status" value="1"/>
</dbReference>
<dbReference type="OrthoDB" id="6770063at2759"/>